<reference evidence="2 3" key="1">
    <citation type="journal article" date="2016" name="Mol. Biol. Evol.">
        <title>Comparative Genomics of Early-Diverging Mushroom-Forming Fungi Provides Insights into the Origins of Lignocellulose Decay Capabilities.</title>
        <authorList>
            <person name="Nagy L.G."/>
            <person name="Riley R."/>
            <person name="Tritt A."/>
            <person name="Adam C."/>
            <person name="Daum C."/>
            <person name="Floudas D."/>
            <person name="Sun H."/>
            <person name="Yadav J.S."/>
            <person name="Pangilinan J."/>
            <person name="Larsson K.H."/>
            <person name="Matsuura K."/>
            <person name="Barry K."/>
            <person name="Labutti K."/>
            <person name="Kuo R."/>
            <person name="Ohm R.A."/>
            <person name="Bhattacharya S.S."/>
            <person name="Shirouzu T."/>
            <person name="Yoshinaga Y."/>
            <person name="Martin F.M."/>
            <person name="Grigoriev I.V."/>
            <person name="Hibbett D.S."/>
        </authorList>
    </citation>
    <scope>NUCLEOTIDE SEQUENCE [LARGE SCALE GENOMIC DNA]</scope>
    <source>
        <strain evidence="2 3">HHB9708</strain>
    </source>
</reference>
<accession>A0A164VK64</accession>
<organism evidence="2 3">
    <name type="scientific">Sistotremastrum niveocremeum HHB9708</name>
    <dbReference type="NCBI Taxonomy" id="1314777"/>
    <lineage>
        <taxon>Eukaryota</taxon>
        <taxon>Fungi</taxon>
        <taxon>Dikarya</taxon>
        <taxon>Basidiomycota</taxon>
        <taxon>Agaricomycotina</taxon>
        <taxon>Agaricomycetes</taxon>
        <taxon>Sistotremastrales</taxon>
        <taxon>Sistotremastraceae</taxon>
        <taxon>Sertulicium</taxon>
        <taxon>Sertulicium niveocremeum</taxon>
    </lineage>
</organism>
<feature type="compositionally biased region" description="Low complexity" evidence="1">
    <location>
        <begin position="586"/>
        <end position="595"/>
    </location>
</feature>
<feature type="compositionally biased region" description="Low complexity" evidence="1">
    <location>
        <begin position="508"/>
        <end position="520"/>
    </location>
</feature>
<dbReference type="AlphaFoldDB" id="A0A164VK64"/>
<protein>
    <submittedName>
        <fullName evidence="2">Uncharacterized protein</fullName>
    </submittedName>
</protein>
<gene>
    <name evidence="2" type="ORF">SISNIDRAFT_505290</name>
</gene>
<feature type="region of interest" description="Disordered" evidence="1">
    <location>
        <begin position="1"/>
        <end position="52"/>
    </location>
</feature>
<feature type="compositionally biased region" description="Polar residues" evidence="1">
    <location>
        <begin position="768"/>
        <end position="778"/>
    </location>
</feature>
<evidence type="ECO:0000256" key="1">
    <source>
        <dbReference type="SAM" id="MobiDB-lite"/>
    </source>
</evidence>
<feature type="compositionally biased region" description="Polar residues" evidence="1">
    <location>
        <begin position="603"/>
        <end position="614"/>
    </location>
</feature>
<feature type="region of interest" description="Disordered" evidence="1">
    <location>
        <begin position="805"/>
        <end position="843"/>
    </location>
</feature>
<dbReference type="Proteomes" id="UP000076722">
    <property type="component" value="Unassembled WGS sequence"/>
</dbReference>
<feature type="compositionally biased region" description="Low complexity" evidence="1">
    <location>
        <begin position="32"/>
        <end position="49"/>
    </location>
</feature>
<sequence length="875" mass="94126">METGTQSAGNLDPPTLGVRKEKPLSEPPKNQISECSSSRISETSKTQTKTTKKGVNLESRILLQLSEHFINSHSPESVAFTITLMENIATDVESHTKDSIRVLLQTATVVRNAVVDNAFPSAALPNAAHFISTVLTNIIPLLRDVTDQILLKEIISLLGCLSSRLGESKSALTTLRNQILPRVFDLPTEAQEILFPILVSSLTSDWLTQLPAESSQNQVLSVAGVIAKIISHATKSMQFESQCAEECLDIVLLQLKAAETVPLAASILSQILLTIQEQDHHTSVFTSLFRVIQSMSKMPSFGWDYADEPLAAVWRSVMRCGTKLLGESFPHLPDQLCEVVNPHTLKTCEDCNTTLFESARYYHGLSAKHLTDVQRWIAKAETVWEWYHIVKQEYREDILGQSVQSIRRLVGKQQSSLHHHDPVHEIERLRYTNAPLRLPLRPAPPQSTSTVGPKSQVPLPPNPPHAPDQNGASTSRALSSIQEEEENQSEGPDSIISNLPIPQPPRRPSSSPNIAIATPTDPAPDARPTTVPAGSSSSRGTVLPNKNGPGGSKAPSTPARPSKSTSLTVPPKPNSAAPNRPPPKTTSPTTPTTKPGTLKRTALSPSGLQSQGAETTKKCKAGGPSPASTSKGTRTSKSSPTLGPSRRQAPTPSMQQLVQASVDTELATVLAQLTATTSSSHAPASRQIRRELPTNASHPVAGSSLLPALDFQSGALAPRSPEDIFTTDYSSSPTRTTLVELGLVDSRLRRESRTVGNADSTIGDEHLLSSSPVDSPQAQHRHDVNTPGRELTSHLLQLDLLESDHTEGSTSQAAVDLEDSEADTIMNSPSGTTPTSPTVPVNGEIVLSPQARALRFNTKIPGPRHSNDSVGSPEL</sequence>
<feature type="compositionally biased region" description="Low complexity" evidence="1">
    <location>
        <begin position="827"/>
        <end position="843"/>
    </location>
</feature>
<name>A0A164VK64_9AGAM</name>
<feature type="region of interest" description="Disordered" evidence="1">
    <location>
        <begin position="751"/>
        <end position="787"/>
    </location>
</feature>
<feature type="compositionally biased region" description="Polar residues" evidence="1">
    <location>
        <begin position="648"/>
        <end position="660"/>
    </location>
</feature>
<proteinExistence type="predicted"/>
<keyword evidence="3" id="KW-1185">Reference proteome</keyword>
<dbReference type="EMBL" id="KV419405">
    <property type="protein sequence ID" value="KZS94225.1"/>
    <property type="molecule type" value="Genomic_DNA"/>
</dbReference>
<dbReference type="SUPFAM" id="SSF48371">
    <property type="entry name" value="ARM repeat"/>
    <property type="match status" value="1"/>
</dbReference>
<evidence type="ECO:0000313" key="3">
    <source>
        <dbReference type="Proteomes" id="UP000076722"/>
    </source>
</evidence>
<evidence type="ECO:0000313" key="2">
    <source>
        <dbReference type="EMBL" id="KZS94225.1"/>
    </source>
</evidence>
<feature type="region of interest" description="Disordered" evidence="1">
    <location>
        <begin position="437"/>
        <end position="660"/>
    </location>
</feature>
<feature type="compositionally biased region" description="Low complexity" evidence="1">
    <location>
        <begin position="628"/>
        <end position="641"/>
    </location>
</feature>
<feature type="region of interest" description="Disordered" evidence="1">
    <location>
        <begin position="856"/>
        <end position="875"/>
    </location>
</feature>
<dbReference type="InterPro" id="IPR016024">
    <property type="entry name" value="ARM-type_fold"/>
</dbReference>